<name>A0A6I3T824_9BURK</name>
<comment type="similarity">
    <text evidence="1">Belongs to the universal stress protein A family.</text>
</comment>
<dbReference type="OrthoDB" id="9804721at2"/>
<dbReference type="AlphaFoldDB" id="A0A6I3T824"/>
<evidence type="ECO:0000313" key="3">
    <source>
        <dbReference type="EMBL" id="GGC13348.1"/>
    </source>
</evidence>
<organism evidence="4 5">
    <name type="scientific">Pseudoduganella buxea</name>
    <dbReference type="NCBI Taxonomy" id="1949069"/>
    <lineage>
        <taxon>Bacteria</taxon>
        <taxon>Pseudomonadati</taxon>
        <taxon>Pseudomonadota</taxon>
        <taxon>Betaproteobacteria</taxon>
        <taxon>Burkholderiales</taxon>
        <taxon>Oxalobacteraceae</taxon>
        <taxon>Telluria group</taxon>
        <taxon>Pseudoduganella</taxon>
    </lineage>
</organism>
<reference evidence="4 5" key="3">
    <citation type="submission" date="2019-11" db="EMBL/GenBank/DDBJ databases">
        <title>Type strains purchased from KCTC, JCM and DSMZ.</title>
        <authorList>
            <person name="Lu H."/>
        </authorList>
    </citation>
    <scope>NUCLEOTIDE SEQUENCE [LARGE SCALE GENOMIC DNA]</scope>
    <source>
        <strain evidence="4 5">KCTC 52429</strain>
    </source>
</reference>
<dbReference type="InterPro" id="IPR006016">
    <property type="entry name" value="UspA"/>
</dbReference>
<dbReference type="PANTHER" id="PTHR46268">
    <property type="entry name" value="STRESS RESPONSE PROTEIN NHAX"/>
    <property type="match status" value="1"/>
</dbReference>
<reference evidence="3" key="1">
    <citation type="journal article" date="2014" name="Int. J. Syst. Evol. Microbiol.">
        <title>Complete genome of a new Firmicutes species belonging to the dominant human colonic microbiota ('Ruminococcus bicirculans') reveals two chromosomes and a selective capacity to utilize plant glucans.</title>
        <authorList>
            <consortium name="NISC Comparative Sequencing Program"/>
            <person name="Wegmann U."/>
            <person name="Louis P."/>
            <person name="Goesmann A."/>
            <person name="Henrissat B."/>
            <person name="Duncan S.H."/>
            <person name="Flint H.J."/>
        </authorList>
    </citation>
    <scope>NUCLEOTIDE SEQUENCE</scope>
    <source>
        <strain evidence="3">CGMCC 1.15931</strain>
    </source>
</reference>
<dbReference type="InterPro" id="IPR006015">
    <property type="entry name" value="Universal_stress_UspA"/>
</dbReference>
<dbReference type="RefSeq" id="WP_155473008.1">
    <property type="nucleotide sequence ID" value="NZ_BMKG01000017.1"/>
</dbReference>
<dbReference type="Proteomes" id="UP000622638">
    <property type="component" value="Unassembled WGS sequence"/>
</dbReference>
<sequence length="280" mass="29475">MYKTIVLYVADNDQFALRMRLATGLAERHGAHLVGCAATGLAPADYAMLAASPFGAMPLADHAALHDDAAAALERFTVDARRRGVASFETRLVTGHAAEVVLAQSTYADLVIVGQDNGTAVLTGFAVPDYVALHGACPVLMVPDGCRADSVGRRILIGWNASLEARRAVQAALPLLRDAAHVHAAVIDRPSPWLHGDDPTDRDPGAALAAWLGRLGVPVQIVTDPDAHHAGDALLRIARDVDADLVVAGAYGHSRFRELVAGGATRTLLDNAETCVLLTH</sequence>
<gene>
    <name evidence="3" type="ORF">GCM10011572_38420</name>
    <name evidence="4" type="ORF">GM672_23770</name>
</gene>
<reference evidence="6" key="2">
    <citation type="journal article" date="2019" name="Int. J. Syst. Evol. Microbiol.">
        <title>The Global Catalogue of Microorganisms (GCM) 10K type strain sequencing project: providing services to taxonomists for standard genome sequencing and annotation.</title>
        <authorList>
            <consortium name="The Broad Institute Genomics Platform"/>
            <consortium name="The Broad Institute Genome Sequencing Center for Infectious Disease"/>
            <person name="Wu L."/>
            <person name="Ma J."/>
        </authorList>
    </citation>
    <scope>NUCLEOTIDE SEQUENCE [LARGE SCALE GENOMIC DNA]</scope>
    <source>
        <strain evidence="6">CGMCC 1.15931</strain>
    </source>
</reference>
<dbReference type="EMBL" id="WNKZ01000100">
    <property type="protein sequence ID" value="MTV55747.1"/>
    <property type="molecule type" value="Genomic_DNA"/>
</dbReference>
<dbReference type="EMBL" id="BMKG01000017">
    <property type="protein sequence ID" value="GGC13348.1"/>
    <property type="molecule type" value="Genomic_DNA"/>
</dbReference>
<accession>A0A6I3T824</accession>
<evidence type="ECO:0000313" key="5">
    <source>
        <dbReference type="Proteomes" id="UP000430634"/>
    </source>
</evidence>
<comment type="caution">
    <text evidence="4">The sequence shown here is derived from an EMBL/GenBank/DDBJ whole genome shotgun (WGS) entry which is preliminary data.</text>
</comment>
<dbReference type="PANTHER" id="PTHR46268:SF15">
    <property type="entry name" value="UNIVERSAL STRESS PROTEIN HP_0031"/>
    <property type="match status" value="1"/>
</dbReference>
<feature type="domain" description="UspA" evidence="2">
    <location>
        <begin position="153"/>
        <end position="279"/>
    </location>
</feature>
<protein>
    <submittedName>
        <fullName evidence="3 4">Universal stress protein</fullName>
    </submittedName>
</protein>
<evidence type="ECO:0000256" key="1">
    <source>
        <dbReference type="ARBA" id="ARBA00008791"/>
    </source>
</evidence>
<dbReference type="PRINTS" id="PR01438">
    <property type="entry name" value="UNVRSLSTRESS"/>
</dbReference>
<dbReference type="Gene3D" id="3.40.50.12370">
    <property type="match status" value="1"/>
</dbReference>
<keyword evidence="6" id="KW-1185">Reference proteome</keyword>
<evidence type="ECO:0000259" key="2">
    <source>
        <dbReference type="Pfam" id="PF00582"/>
    </source>
</evidence>
<dbReference type="Pfam" id="PF00582">
    <property type="entry name" value="Usp"/>
    <property type="match status" value="2"/>
</dbReference>
<feature type="domain" description="UspA" evidence="2">
    <location>
        <begin position="1"/>
        <end position="143"/>
    </location>
</feature>
<proteinExistence type="inferred from homology"/>
<dbReference type="SUPFAM" id="SSF52402">
    <property type="entry name" value="Adenine nucleotide alpha hydrolases-like"/>
    <property type="match status" value="2"/>
</dbReference>
<dbReference type="CDD" id="cd00293">
    <property type="entry name" value="USP-like"/>
    <property type="match status" value="1"/>
</dbReference>
<reference evidence="3" key="4">
    <citation type="submission" date="2024-05" db="EMBL/GenBank/DDBJ databases">
        <authorList>
            <person name="Sun Q."/>
            <person name="Zhou Y."/>
        </authorList>
    </citation>
    <scope>NUCLEOTIDE SEQUENCE</scope>
    <source>
        <strain evidence="3">CGMCC 1.15931</strain>
    </source>
</reference>
<evidence type="ECO:0000313" key="4">
    <source>
        <dbReference type="EMBL" id="MTV55747.1"/>
    </source>
</evidence>
<dbReference type="Proteomes" id="UP000430634">
    <property type="component" value="Unassembled WGS sequence"/>
</dbReference>
<evidence type="ECO:0000313" key="6">
    <source>
        <dbReference type="Proteomes" id="UP000622638"/>
    </source>
</evidence>